<evidence type="ECO:0000313" key="2">
    <source>
        <dbReference type="Proteomes" id="UP000319671"/>
    </source>
</evidence>
<name>A0A561DT17_9BACI</name>
<dbReference type="EMBL" id="VIVN01000002">
    <property type="protein sequence ID" value="TWE06512.1"/>
    <property type="molecule type" value="Genomic_DNA"/>
</dbReference>
<dbReference type="AlphaFoldDB" id="A0A561DT17"/>
<comment type="caution">
    <text evidence="1">The sequence shown here is derived from an EMBL/GenBank/DDBJ whole genome shotgun (WGS) entry which is preliminary data.</text>
</comment>
<dbReference type="Proteomes" id="UP000319671">
    <property type="component" value="Unassembled WGS sequence"/>
</dbReference>
<reference evidence="1 2" key="1">
    <citation type="submission" date="2019-06" db="EMBL/GenBank/DDBJ databases">
        <title>Sorghum-associated microbial communities from plants grown in Nebraska, USA.</title>
        <authorList>
            <person name="Schachtman D."/>
        </authorList>
    </citation>
    <scope>NUCLEOTIDE SEQUENCE [LARGE SCALE GENOMIC DNA]</scope>
    <source>
        <strain evidence="1 2">2482</strain>
    </source>
</reference>
<proteinExistence type="predicted"/>
<sequence>MTVLKVIVDLSMLIGAEGAKTPAGVRGWGDPAGA</sequence>
<protein>
    <submittedName>
        <fullName evidence="1">Uncharacterized protein</fullName>
    </submittedName>
</protein>
<gene>
    <name evidence="1" type="ORF">FB550_102535</name>
</gene>
<accession>A0A561DT17</accession>
<evidence type="ECO:0000313" key="1">
    <source>
        <dbReference type="EMBL" id="TWE06512.1"/>
    </source>
</evidence>
<keyword evidence="2" id="KW-1185">Reference proteome</keyword>
<organism evidence="1 2">
    <name type="scientific">Neobacillus bataviensis</name>
    <dbReference type="NCBI Taxonomy" id="220685"/>
    <lineage>
        <taxon>Bacteria</taxon>
        <taxon>Bacillati</taxon>
        <taxon>Bacillota</taxon>
        <taxon>Bacilli</taxon>
        <taxon>Bacillales</taxon>
        <taxon>Bacillaceae</taxon>
        <taxon>Neobacillus</taxon>
    </lineage>
</organism>